<evidence type="ECO:0000256" key="1">
    <source>
        <dbReference type="ARBA" id="ARBA00004141"/>
    </source>
</evidence>
<gene>
    <name evidence="14" type="primary">SCNN1B</name>
    <name evidence="14" type="ORF">CDAR_426791</name>
</gene>
<protein>
    <submittedName>
        <fullName evidence="14">Amiloride-sensitive sodium channel subunit beta</fullName>
    </submittedName>
</protein>
<evidence type="ECO:0000256" key="4">
    <source>
        <dbReference type="ARBA" id="ARBA00022461"/>
    </source>
</evidence>
<evidence type="ECO:0000256" key="7">
    <source>
        <dbReference type="ARBA" id="ARBA00023053"/>
    </source>
</evidence>
<feature type="transmembrane region" description="Helical" evidence="13">
    <location>
        <begin position="251"/>
        <end position="273"/>
    </location>
</feature>
<dbReference type="PRINTS" id="PR01078">
    <property type="entry name" value="AMINACHANNEL"/>
</dbReference>
<keyword evidence="10 12" id="KW-0739">Sodium transport</keyword>
<keyword evidence="11 12" id="KW-0407">Ion channel</keyword>
<evidence type="ECO:0000256" key="6">
    <source>
        <dbReference type="ARBA" id="ARBA00022989"/>
    </source>
</evidence>
<dbReference type="PANTHER" id="PTHR11690">
    <property type="entry name" value="AMILORIDE-SENSITIVE SODIUM CHANNEL-RELATED"/>
    <property type="match status" value="1"/>
</dbReference>
<dbReference type="Pfam" id="PF00858">
    <property type="entry name" value="ASC"/>
    <property type="match status" value="1"/>
</dbReference>
<keyword evidence="6 13" id="KW-1133">Transmembrane helix</keyword>
<evidence type="ECO:0000313" key="14">
    <source>
        <dbReference type="EMBL" id="GIY16704.1"/>
    </source>
</evidence>
<keyword evidence="8 12" id="KW-0406">Ion transport</keyword>
<evidence type="ECO:0000256" key="9">
    <source>
        <dbReference type="ARBA" id="ARBA00023136"/>
    </source>
</evidence>
<name>A0AAV4R7V4_9ARAC</name>
<comment type="similarity">
    <text evidence="2 12">Belongs to the amiloride-sensitive sodium channel (TC 1.A.6) family.</text>
</comment>
<dbReference type="EMBL" id="BPLQ01005719">
    <property type="protein sequence ID" value="GIY16704.1"/>
    <property type="molecule type" value="Genomic_DNA"/>
</dbReference>
<comment type="subcellular location">
    <subcellularLocation>
        <location evidence="1">Membrane</location>
        <topology evidence="1">Multi-pass membrane protein</topology>
    </subcellularLocation>
</comment>
<evidence type="ECO:0000256" key="11">
    <source>
        <dbReference type="ARBA" id="ARBA00023303"/>
    </source>
</evidence>
<evidence type="ECO:0000256" key="3">
    <source>
        <dbReference type="ARBA" id="ARBA00022448"/>
    </source>
</evidence>
<keyword evidence="5 12" id="KW-0812">Transmembrane</keyword>
<evidence type="ECO:0000256" key="10">
    <source>
        <dbReference type="ARBA" id="ARBA00023201"/>
    </source>
</evidence>
<keyword evidence="7" id="KW-0915">Sodium</keyword>
<keyword evidence="9 13" id="KW-0472">Membrane</keyword>
<dbReference type="PANTHER" id="PTHR11690:SF248">
    <property type="entry name" value="PICKPOCKET 17, ISOFORM A"/>
    <property type="match status" value="1"/>
</dbReference>
<dbReference type="Gene3D" id="2.60.470.10">
    <property type="entry name" value="Acid-sensing ion channels like domains"/>
    <property type="match status" value="1"/>
</dbReference>
<reference evidence="14 15" key="1">
    <citation type="submission" date="2021-06" db="EMBL/GenBank/DDBJ databases">
        <title>Caerostris darwini draft genome.</title>
        <authorList>
            <person name="Kono N."/>
            <person name="Arakawa K."/>
        </authorList>
    </citation>
    <scope>NUCLEOTIDE SEQUENCE [LARGE SCALE GENOMIC DNA]</scope>
</reference>
<evidence type="ECO:0000256" key="8">
    <source>
        <dbReference type="ARBA" id="ARBA00023065"/>
    </source>
</evidence>
<dbReference type="Gene3D" id="1.10.287.770">
    <property type="entry name" value="YojJ-like"/>
    <property type="match status" value="1"/>
</dbReference>
<proteinExistence type="inferred from homology"/>
<sequence>MSEFKGILNSRYGNCFTNNFTNLVTTTGSEYYKGLEMILNVEPDDYVPISHTVGARIVIHSPSDNPNPEENGINIIPGYETVIYLSQTVMRRLSAPYKDGCVSYQDNKDILMKSQILCTQTCIQRYNYKECGCVEPSLPAMLDMKRCNTTNTSEICCLDDVMNQLAIHGTDCECPLPCNSTYYNERRMIAIWPSNVSFFNRKSSQKTTSLKVYRASHAKVKIFFSDLESLIYEQHPVFIESEMFSYLGGEFGLWLGLSLIALFEITEVFLFIFSKLLC</sequence>
<dbReference type="AlphaFoldDB" id="A0AAV4R7V4"/>
<evidence type="ECO:0000256" key="2">
    <source>
        <dbReference type="ARBA" id="ARBA00007193"/>
    </source>
</evidence>
<comment type="caution">
    <text evidence="14">The sequence shown here is derived from an EMBL/GenBank/DDBJ whole genome shotgun (WGS) entry which is preliminary data.</text>
</comment>
<keyword evidence="4 12" id="KW-0894">Sodium channel</keyword>
<dbReference type="GO" id="GO:0005886">
    <property type="term" value="C:plasma membrane"/>
    <property type="evidence" value="ECO:0007669"/>
    <property type="project" value="TreeGrafter"/>
</dbReference>
<dbReference type="Proteomes" id="UP001054837">
    <property type="component" value="Unassembled WGS sequence"/>
</dbReference>
<evidence type="ECO:0000256" key="13">
    <source>
        <dbReference type="SAM" id="Phobius"/>
    </source>
</evidence>
<evidence type="ECO:0000313" key="15">
    <source>
        <dbReference type="Proteomes" id="UP001054837"/>
    </source>
</evidence>
<keyword evidence="3 12" id="KW-0813">Transport</keyword>
<evidence type="ECO:0000256" key="5">
    <source>
        <dbReference type="ARBA" id="ARBA00022692"/>
    </source>
</evidence>
<organism evidence="14 15">
    <name type="scientific">Caerostris darwini</name>
    <dbReference type="NCBI Taxonomy" id="1538125"/>
    <lineage>
        <taxon>Eukaryota</taxon>
        <taxon>Metazoa</taxon>
        <taxon>Ecdysozoa</taxon>
        <taxon>Arthropoda</taxon>
        <taxon>Chelicerata</taxon>
        <taxon>Arachnida</taxon>
        <taxon>Araneae</taxon>
        <taxon>Araneomorphae</taxon>
        <taxon>Entelegynae</taxon>
        <taxon>Araneoidea</taxon>
        <taxon>Araneidae</taxon>
        <taxon>Caerostris</taxon>
    </lineage>
</organism>
<evidence type="ECO:0000256" key="12">
    <source>
        <dbReference type="RuleBase" id="RU000679"/>
    </source>
</evidence>
<accession>A0AAV4R7V4</accession>
<dbReference type="GO" id="GO:0015280">
    <property type="term" value="F:ligand-gated sodium channel activity"/>
    <property type="evidence" value="ECO:0007669"/>
    <property type="project" value="TreeGrafter"/>
</dbReference>
<keyword evidence="15" id="KW-1185">Reference proteome</keyword>
<dbReference type="InterPro" id="IPR001873">
    <property type="entry name" value="ENaC"/>
</dbReference>